<dbReference type="InterPro" id="IPR010402">
    <property type="entry name" value="CCT_domain"/>
</dbReference>
<feature type="region of interest" description="Disordered" evidence="4">
    <location>
        <begin position="188"/>
        <end position="213"/>
    </location>
</feature>
<feature type="region of interest" description="Disordered" evidence="4">
    <location>
        <begin position="282"/>
        <end position="301"/>
    </location>
</feature>
<dbReference type="GO" id="GO:0009909">
    <property type="term" value="P:regulation of flower development"/>
    <property type="evidence" value="ECO:0007669"/>
    <property type="project" value="InterPro"/>
</dbReference>
<sequence length="416" mass="45330">MLQDAVHPPEQLQIEGMSSPVAAHLFDFCDPSLFPETLQNSDVSSCSGCGYEETASYANDLSFSSFPSDIPNFTDPTAAAAAASNPASLLHEAAENNNPGAGAAGSLSFYSSAFSALPYDDHFDLATMQIPISDVERGGEGLISQYNSSENVNVVTIGGGPCSLGTVFEEDALSSILPHTSYVRMDPASPSSSSFLDHHHHHHHHPHHPQHMAGYGLPTSLDAGMCPDLSSIFQGNFVAEDLEFQGENCGVYCSESVYAPGDLQVMGESQQQQIMKNGCGSPAGLTSDMSNLEEQSGFGKPPRITLEERKLKIRRYRKKRHERNFNKKIKYACRKTLADSRPRVRGRFAKNDDFGEAARLSRSGHEDELDEDQGRRVVVMVKGMKAEEEMVDSSDILAQISGLNSFKNNFSIPSWT</sequence>
<dbReference type="EMBL" id="JAINDJ010000005">
    <property type="protein sequence ID" value="KAG9445749.1"/>
    <property type="molecule type" value="Genomic_DNA"/>
</dbReference>
<keyword evidence="7" id="KW-1185">Reference proteome</keyword>
<dbReference type="PANTHER" id="PTHR31319:SF110">
    <property type="entry name" value="CCT MOTIF FAMILY PROTEIN"/>
    <property type="match status" value="1"/>
</dbReference>
<dbReference type="InterPro" id="IPR045281">
    <property type="entry name" value="CONSTANS-like"/>
</dbReference>
<evidence type="ECO:0000256" key="1">
    <source>
        <dbReference type="ARBA" id="ARBA00004123"/>
    </source>
</evidence>
<feature type="domain" description="CCT" evidence="5">
    <location>
        <begin position="309"/>
        <end position="351"/>
    </location>
</feature>
<comment type="caution">
    <text evidence="6">The sequence shown here is derived from an EMBL/GenBank/DDBJ whole genome shotgun (WGS) entry which is preliminary data.</text>
</comment>
<evidence type="ECO:0000313" key="6">
    <source>
        <dbReference type="EMBL" id="KAG9445749.1"/>
    </source>
</evidence>
<feature type="compositionally biased region" description="Basic residues" evidence="4">
    <location>
        <begin position="198"/>
        <end position="210"/>
    </location>
</feature>
<evidence type="ECO:0000256" key="2">
    <source>
        <dbReference type="ARBA" id="ARBA00023242"/>
    </source>
</evidence>
<dbReference type="PANTHER" id="PTHR31319">
    <property type="entry name" value="ZINC FINGER PROTEIN CONSTANS-LIKE 4"/>
    <property type="match status" value="1"/>
</dbReference>
<dbReference type="AlphaFoldDB" id="A0AAV7EBW5"/>
<dbReference type="Proteomes" id="UP000825729">
    <property type="component" value="Unassembled WGS sequence"/>
</dbReference>
<organism evidence="6 7">
    <name type="scientific">Aristolochia fimbriata</name>
    <name type="common">White veined hardy Dutchman's pipe vine</name>
    <dbReference type="NCBI Taxonomy" id="158543"/>
    <lineage>
        <taxon>Eukaryota</taxon>
        <taxon>Viridiplantae</taxon>
        <taxon>Streptophyta</taxon>
        <taxon>Embryophyta</taxon>
        <taxon>Tracheophyta</taxon>
        <taxon>Spermatophyta</taxon>
        <taxon>Magnoliopsida</taxon>
        <taxon>Magnoliidae</taxon>
        <taxon>Piperales</taxon>
        <taxon>Aristolochiaceae</taxon>
        <taxon>Aristolochia</taxon>
    </lineage>
</organism>
<evidence type="ECO:0000256" key="3">
    <source>
        <dbReference type="PROSITE-ProRule" id="PRU00357"/>
    </source>
</evidence>
<evidence type="ECO:0000313" key="7">
    <source>
        <dbReference type="Proteomes" id="UP000825729"/>
    </source>
</evidence>
<proteinExistence type="predicted"/>
<dbReference type="GO" id="GO:0003700">
    <property type="term" value="F:DNA-binding transcription factor activity"/>
    <property type="evidence" value="ECO:0007669"/>
    <property type="project" value="TreeGrafter"/>
</dbReference>
<accession>A0AAV7EBW5</accession>
<protein>
    <recommendedName>
        <fullName evidence="5">CCT domain-containing protein</fullName>
    </recommendedName>
</protein>
<keyword evidence="2 3" id="KW-0539">Nucleus</keyword>
<name>A0AAV7EBW5_ARIFI</name>
<dbReference type="GO" id="GO:0005634">
    <property type="term" value="C:nucleus"/>
    <property type="evidence" value="ECO:0007669"/>
    <property type="project" value="UniProtKB-SubCell"/>
</dbReference>
<gene>
    <name evidence="6" type="ORF">H6P81_011877</name>
</gene>
<dbReference type="Pfam" id="PF06203">
    <property type="entry name" value="CCT"/>
    <property type="match status" value="1"/>
</dbReference>
<dbReference type="PROSITE" id="PS51017">
    <property type="entry name" value="CCT"/>
    <property type="match status" value="1"/>
</dbReference>
<evidence type="ECO:0000259" key="5">
    <source>
        <dbReference type="PROSITE" id="PS51017"/>
    </source>
</evidence>
<reference evidence="6 7" key="1">
    <citation type="submission" date="2021-07" db="EMBL/GenBank/DDBJ databases">
        <title>The Aristolochia fimbriata genome: insights into angiosperm evolution, floral development and chemical biosynthesis.</title>
        <authorList>
            <person name="Jiao Y."/>
        </authorList>
    </citation>
    <scope>NUCLEOTIDE SEQUENCE [LARGE SCALE GENOMIC DNA]</scope>
    <source>
        <strain evidence="6">IBCAS-2021</strain>
        <tissue evidence="6">Leaf</tissue>
    </source>
</reference>
<evidence type="ECO:0000256" key="4">
    <source>
        <dbReference type="SAM" id="MobiDB-lite"/>
    </source>
</evidence>
<comment type="subcellular location">
    <subcellularLocation>
        <location evidence="1 3">Nucleus</location>
    </subcellularLocation>
</comment>